<dbReference type="InterPro" id="IPR000415">
    <property type="entry name" value="Nitroreductase-like"/>
</dbReference>
<comment type="caution">
    <text evidence="2">The sequence shown here is derived from an EMBL/GenBank/DDBJ whole genome shotgun (WGS) entry which is preliminary data.</text>
</comment>
<protein>
    <submittedName>
        <fullName evidence="2">Putative peptide maturation dehydrogenase</fullName>
    </submittedName>
</protein>
<dbReference type="InterPro" id="IPR020051">
    <property type="entry name" value="SagB-type_dehydrogenase"/>
</dbReference>
<dbReference type="EMBL" id="NIVS01000048">
    <property type="protein sequence ID" value="OWQ50677.1"/>
    <property type="molecule type" value="Genomic_DNA"/>
</dbReference>
<dbReference type="GO" id="GO:0016491">
    <property type="term" value="F:oxidoreductase activity"/>
    <property type="evidence" value="ECO:0007669"/>
    <property type="project" value="InterPro"/>
</dbReference>
<name>A0A246HIV8_STEMA</name>
<feature type="domain" description="Nitroreductase" evidence="1">
    <location>
        <begin position="205"/>
        <end position="394"/>
    </location>
</feature>
<sequence length="415" mass="45876">MAPGWSIWIKVLAEVQRTGRSVVRVRRCEILMFESQEQVAFKLESLLEGGNGMVRTLQWLALAPHLGDSVMVSSAQREVLGTLSPSLWTDVDTLGSATRLELDALIDHGLVVMEAPAVGSVAERQRRDDDRLRAAHWHPLGAILHAFTRWDSVDAVKNTQDSGTETAAGMRDVLGPPPAVTRSEGQGDAVALPHAEPDAFDALLQRRATCRNFDDSRPLPMALFTRMLGRVFAAQAKIRVGDDLVFHKKNSPSGGGLHPMEAYLIVQQVEGIAPGLYRYLADSHSLLPLTAPDQPLRDFIMESVGQQHWFANAHCLVTMVPRFDRSFWKYRRHAKGYRVVTLEAGHLSQTLYLSATDLGLGAFITGAINEKHLERGFGLDPIQQGALAVCGFGWRAQHMETAELDPLEQVWQRVG</sequence>
<dbReference type="PANTHER" id="PTHR43745:SF2">
    <property type="entry name" value="NITROREDUCTASE MJ1384-RELATED"/>
    <property type="match status" value="1"/>
</dbReference>
<organism evidence="2 3">
    <name type="scientific">Stenotrophomonas maltophilia</name>
    <name type="common">Pseudomonas maltophilia</name>
    <name type="synonym">Xanthomonas maltophilia</name>
    <dbReference type="NCBI Taxonomy" id="40324"/>
    <lineage>
        <taxon>Bacteria</taxon>
        <taxon>Pseudomonadati</taxon>
        <taxon>Pseudomonadota</taxon>
        <taxon>Gammaproteobacteria</taxon>
        <taxon>Lysobacterales</taxon>
        <taxon>Lysobacteraceae</taxon>
        <taxon>Stenotrophomonas</taxon>
        <taxon>Stenotrophomonas maltophilia group</taxon>
    </lineage>
</organism>
<dbReference type="PANTHER" id="PTHR43745">
    <property type="entry name" value="NITROREDUCTASE MJ1384-RELATED"/>
    <property type="match status" value="1"/>
</dbReference>
<dbReference type="CDD" id="cd02142">
    <property type="entry name" value="McbC_SagB-like_oxidoreductase"/>
    <property type="match status" value="1"/>
</dbReference>
<evidence type="ECO:0000313" key="2">
    <source>
        <dbReference type="EMBL" id="OWQ50677.1"/>
    </source>
</evidence>
<dbReference type="InterPro" id="IPR029479">
    <property type="entry name" value="Nitroreductase"/>
</dbReference>
<dbReference type="Gene3D" id="3.40.109.10">
    <property type="entry name" value="NADH Oxidase"/>
    <property type="match status" value="1"/>
</dbReference>
<dbReference type="NCBIfam" id="TIGR03605">
    <property type="entry name" value="antibiot_sagB"/>
    <property type="match status" value="1"/>
</dbReference>
<gene>
    <name evidence="2" type="ORF">CEE60_16255</name>
</gene>
<reference evidence="2 3" key="1">
    <citation type="submission" date="2017-06" db="EMBL/GenBank/DDBJ databases">
        <authorList>
            <person name="Kim H.J."/>
            <person name="Triplett B.A."/>
        </authorList>
    </citation>
    <scope>NUCLEOTIDE SEQUENCE [LARGE SCALE GENOMIC DNA]</scope>
    <source>
        <strain evidence="2 3">13146</strain>
    </source>
</reference>
<dbReference type="SUPFAM" id="SSF55469">
    <property type="entry name" value="FMN-dependent nitroreductase-like"/>
    <property type="match status" value="1"/>
</dbReference>
<accession>A0A246HIV8</accession>
<dbReference type="NCBIfam" id="TIGR04511">
    <property type="entry name" value="SagB_rel_DH_2"/>
    <property type="match status" value="1"/>
</dbReference>
<dbReference type="Proteomes" id="UP000198157">
    <property type="component" value="Unassembled WGS sequence"/>
</dbReference>
<dbReference type="Pfam" id="PF00881">
    <property type="entry name" value="Nitroreductase"/>
    <property type="match status" value="1"/>
</dbReference>
<evidence type="ECO:0000259" key="1">
    <source>
        <dbReference type="Pfam" id="PF00881"/>
    </source>
</evidence>
<proteinExistence type="predicted"/>
<dbReference type="OrthoDB" id="3723182at2"/>
<dbReference type="InterPro" id="IPR052544">
    <property type="entry name" value="Bacteriocin_Proc_Enz"/>
</dbReference>
<dbReference type="AlphaFoldDB" id="A0A246HIV8"/>
<dbReference type="InterPro" id="IPR030965">
    <property type="entry name" value="SagB-rel_DH_2"/>
</dbReference>
<evidence type="ECO:0000313" key="3">
    <source>
        <dbReference type="Proteomes" id="UP000198157"/>
    </source>
</evidence>